<keyword evidence="3" id="KW-1185">Reference proteome</keyword>
<proteinExistence type="predicted"/>
<dbReference type="RefSeq" id="WP_183966654.1">
    <property type="nucleotide sequence ID" value="NZ_BAABBZ010000002.1"/>
</dbReference>
<evidence type="ECO:0000256" key="1">
    <source>
        <dbReference type="SAM" id="MobiDB-lite"/>
    </source>
</evidence>
<evidence type="ECO:0000313" key="2">
    <source>
        <dbReference type="EMBL" id="MBB3986341.1"/>
    </source>
</evidence>
<dbReference type="AlphaFoldDB" id="A0A7W6GSD6"/>
<accession>A0A7W6GSD6</accession>
<sequence length="160" mass="16148">MSESAQINGQSDAHRHLIETEGRSGDAAGRGAKAEPHLGETQGRLTSLTAQEKRNAGRAEAGVQTPPAQFGGDSYSAVVQTVFASVDPGVGFAGANSANSAHPETGDLSDDKTVAIAGFGAEFPASEETNPDPAKDPAATGYAASALVVSATIAPSEIRD</sequence>
<gene>
    <name evidence="2" type="ORF">GGQ68_002680</name>
</gene>
<evidence type="ECO:0000313" key="3">
    <source>
        <dbReference type="Proteomes" id="UP000541426"/>
    </source>
</evidence>
<name>A0A7W6GSD6_9RHOB</name>
<feature type="region of interest" description="Disordered" evidence="1">
    <location>
        <begin position="1"/>
        <end position="69"/>
    </location>
</feature>
<dbReference type="EMBL" id="JACIEJ010000006">
    <property type="protein sequence ID" value="MBB3986341.1"/>
    <property type="molecule type" value="Genomic_DNA"/>
</dbReference>
<organism evidence="2 3">
    <name type="scientific">Sagittula marina</name>
    <dbReference type="NCBI Taxonomy" id="943940"/>
    <lineage>
        <taxon>Bacteria</taxon>
        <taxon>Pseudomonadati</taxon>
        <taxon>Pseudomonadota</taxon>
        <taxon>Alphaproteobacteria</taxon>
        <taxon>Rhodobacterales</taxon>
        <taxon>Roseobacteraceae</taxon>
        <taxon>Sagittula</taxon>
    </lineage>
</organism>
<feature type="compositionally biased region" description="Basic and acidic residues" evidence="1">
    <location>
        <begin position="12"/>
        <end position="24"/>
    </location>
</feature>
<reference evidence="2 3" key="1">
    <citation type="submission" date="2020-08" db="EMBL/GenBank/DDBJ databases">
        <title>Genomic Encyclopedia of Type Strains, Phase IV (KMG-IV): sequencing the most valuable type-strain genomes for metagenomic binning, comparative biology and taxonomic classification.</title>
        <authorList>
            <person name="Goeker M."/>
        </authorList>
    </citation>
    <scope>NUCLEOTIDE SEQUENCE [LARGE SCALE GENOMIC DNA]</scope>
    <source>
        <strain evidence="2 3">DSM 102235</strain>
    </source>
</reference>
<protein>
    <submittedName>
        <fullName evidence="2">Uncharacterized protein</fullName>
    </submittedName>
</protein>
<feature type="compositionally biased region" description="Polar residues" evidence="1">
    <location>
        <begin position="1"/>
        <end position="11"/>
    </location>
</feature>
<dbReference type="Proteomes" id="UP000541426">
    <property type="component" value="Unassembled WGS sequence"/>
</dbReference>
<comment type="caution">
    <text evidence="2">The sequence shown here is derived from an EMBL/GenBank/DDBJ whole genome shotgun (WGS) entry which is preliminary data.</text>
</comment>